<keyword evidence="3" id="KW-1185">Reference proteome</keyword>
<reference evidence="2" key="1">
    <citation type="submission" date="2020-09" db="EMBL/GenBank/DDBJ databases">
        <title>A novel bacterium of genus Paenibacillus, isolated from South China Sea.</title>
        <authorList>
            <person name="Huang H."/>
            <person name="Mo K."/>
            <person name="Hu Y."/>
        </authorList>
    </citation>
    <scope>NUCLEOTIDE SEQUENCE</scope>
    <source>
        <strain evidence="2">IB182363</strain>
    </source>
</reference>
<comment type="caution">
    <text evidence="2">The sequence shown here is derived from an EMBL/GenBank/DDBJ whole genome shotgun (WGS) entry which is preliminary data.</text>
</comment>
<evidence type="ECO:0000313" key="3">
    <source>
        <dbReference type="Proteomes" id="UP000639396"/>
    </source>
</evidence>
<name>A0A927C7G7_9BACL</name>
<dbReference type="Proteomes" id="UP000639396">
    <property type="component" value="Unassembled WGS sequence"/>
</dbReference>
<accession>A0A927C7G7</accession>
<evidence type="ECO:0000313" key="2">
    <source>
        <dbReference type="EMBL" id="MBD2862783.1"/>
    </source>
</evidence>
<gene>
    <name evidence="2" type="ORF">IDH45_12390</name>
</gene>
<dbReference type="AlphaFoldDB" id="A0A927C7G7"/>
<keyword evidence="1" id="KW-1133">Transmembrane helix</keyword>
<keyword evidence="1" id="KW-0472">Membrane</keyword>
<organism evidence="2 3">
    <name type="scientific">Paenibacillus oceani</name>
    <dbReference type="NCBI Taxonomy" id="2772510"/>
    <lineage>
        <taxon>Bacteria</taxon>
        <taxon>Bacillati</taxon>
        <taxon>Bacillota</taxon>
        <taxon>Bacilli</taxon>
        <taxon>Bacillales</taxon>
        <taxon>Paenibacillaceae</taxon>
        <taxon>Paenibacillus</taxon>
    </lineage>
</organism>
<feature type="transmembrane region" description="Helical" evidence="1">
    <location>
        <begin position="6"/>
        <end position="26"/>
    </location>
</feature>
<sequence length="168" mass="18508">MFKNKGFVYGLGIGLIAGAVMLQLMFKVDEMENRTIRQGGPVAVDQLQAEADKLNYKVVPKDQKTYSDKDIEAIRQKASEEERSKLAAQPVPQQVPPKTVSSVYITEQMNAYHVADMLLKANLIADSNGFVTALRDKKLTTRIRAGSYSFEGGASVDDIISRITIANP</sequence>
<dbReference type="Gene3D" id="3.30.1490.480">
    <property type="entry name" value="Endolytic murein transglycosylase"/>
    <property type="match status" value="1"/>
</dbReference>
<evidence type="ECO:0008006" key="4">
    <source>
        <dbReference type="Google" id="ProtNLM"/>
    </source>
</evidence>
<evidence type="ECO:0000256" key="1">
    <source>
        <dbReference type="SAM" id="Phobius"/>
    </source>
</evidence>
<dbReference type="EMBL" id="JACXJA010000014">
    <property type="protein sequence ID" value="MBD2862783.1"/>
    <property type="molecule type" value="Genomic_DNA"/>
</dbReference>
<dbReference type="RefSeq" id="WP_190927966.1">
    <property type="nucleotide sequence ID" value="NZ_JACXJA010000014.1"/>
</dbReference>
<protein>
    <recommendedName>
        <fullName evidence="4">Aminodeoxychorismate lyase</fullName>
    </recommendedName>
</protein>
<proteinExistence type="predicted"/>
<keyword evidence="1" id="KW-0812">Transmembrane</keyword>